<evidence type="ECO:0000256" key="1">
    <source>
        <dbReference type="ARBA" id="ARBA00004635"/>
    </source>
</evidence>
<dbReference type="Proteomes" id="UP000179524">
    <property type="component" value="Unassembled WGS sequence"/>
</dbReference>
<keyword evidence="6" id="KW-0564">Palmitate</keyword>
<protein>
    <submittedName>
        <fullName evidence="10">Uncharacterized protein</fullName>
    </submittedName>
</protein>
<dbReference type="OrthoDB" id="9816067at2"/>
<evidence type="ECO:0000313" key="11">
    <source>
        <dbReference type="Proteomes" id="UP000179524"/>
    </source>
</evidence>
<comment type="similarity">
    <text evidence="2">Belongs to the GerABKC lipoprotein family.</text>
</comment>
<dbReference type="PANTHER" id="PTHR35789:SF1">
    <property type="entry name" value="SPORE GERMINATION PROTEIN B3"/>
    <property type="match status" value="1"/>
</dbReference>
<dbReference type="RefSeq" id="WP_071310472.1">
    <property type="nucleotide sequence ID" value="NZ_MLQR01000036.1"/>
</dbReference>
<feature type="domain" description="Spore germination GerAC-like C-terminal" evidence="8">
    <location>
        <begin position="216"/>
        <end position="379"/>
    </location>
</feature>
<evidence type="ECO:0000256" key="7">
    <source>
        <dbReference type="ARBA" id="ARBA00023288"/>
    </source>
</evidence>
<comment type="caution">
    <text evidence="10">The sequence shown here is derived from an EMBL/GenBank/DDBJ whole genome shotgun (WGS) entry which is preliminary data.</text>
</comment>
<evidence type="ECO:0000256" key="4">
    <source>
        <dbReference type="ARBA" id="ARBA00022729"/>
    </source>
</evidence>
<accession>A0A1S2LGX3</accession>
<proteinExistence type="inferred from homology"/>
<sequence length="394" mass="43944">MVRAVTLSTVLLTLSFLLTGCLDYHEIDDLAIVLLTGLDAEENGHIKITSQVAIPQALSGIQSTQGDSTDGFIVYSEEGKNINVAMQFMQQKMSRTLFYDHRRVLLIGEELAKRGLEDVFDHFTRNPSSRMQTYILIAKNSKAQDLLNTSVPFETNPGQALRNLIHTDLSISTTLQDLINELADEGIDSVVGAIELVPSFKTGSGGLDMMTFQFAGAAVLKDYKLIDYLDKPNTRNLLWVRNEIEGGYMTGHVPGAGEVSMEIIKADSSLETVLKDNQIKINITAKASGPIYENNTNLDLGNPKNVNKAEEALNEILEQRLRIVIDTAQNQLRSDIFGIGREIHRNHPKYWQKIKDNWNDIFPNIEIQVNSNVTVTNTGMYGPPLHLKENEIED</sequence>
<dbReference type="InterPro" id="IPR046953">
    <property type="entry name" value="Spore_GerAC-like_C"/>
</dbReference>
<keyword evidence="3" id="KW-0309">Germination</keyword>
<dbReference type="EMBL" id="MLQR01000036">
    <property type="protein sequence ID" value="OIJ11792.1"/>
    <property type="molecule type" value="Genomic_DNA"/>
</dbReference>
<evidence type="ECO:0000256" key="2">
    <source>
        <dbReference type="ARBA" id="ARBA00007886"/>
    </source>
</evidence>
<evidence type="ECO:0000256" key="3">
    <source>
        <dbReference type="ARBA" id="ARBA00022544"/>
    </source>
</evidence>
<feature type="domain" description="Spore germination protein N-terminal" evidence="9">
    <location>
        <begin position="23"/>
        <end position="195"/>
    </location>
</feature>
<dbReference type="GO" id="GO:0016020">
    <property type="term" value="C:membrane"/>
    <property type="evidence" value="ECO:0007669"/>
    <property type="project" value="UniProtKB-SubCell"/>
</dbReference>
<organism evidence="10 11">
    <name type="scientific">Anaerobacillus alkalilacustris</name>
    <dbReference type="NCBI Taxonomy" id="393763"/>
    <lineage>
        <taxon>Bacteria</taxon>
        <taxon>Bacillati</taxon>
        <taxon>Bacillota</taxon>
        <taxon>Bacilli</taxon>
        <taxon>Bacillales</taxon>
        <taxon>Bacillaceae</taxon>
        <taxon>Anaerobacillus</taxon>
    </lineage>
</organism>
<evidence type="ECO:0000256" key="5">
    <source>
        <dbReference type="ARBA" id="ARBA00023136"/>
    </source>
</evidence>
<comment type="subcellular location">
    <subcellularLocation>
        <location evidence="1">Membrane</location>
        <topology evidence="1">Lipid-anchor</topology>
    </subcellularLocation>
</comment>
<dbReference type="PANTHER" id="PTHR35789">
    <property type="entry name" value="SPORE GERMINATION PROTEIN B3"/>
    <property type="match status" value="1"/>
</dbReference>
<dbReference type="PROSITE" id="PS51257">
    <property type="entry name" value="PROKAR_LIPOPROTEIN"/>
    <property type="match status" value="1"/>
</dbReference>
<keyword evidence="7" id="KW-0449">Lipoprotein</keyword>
<evidence type="ECO:0000259" key="8">
    <source>
        <dbReference type="Pfam" id="PF05504"/>
    </source>
</evidence>
<dbReference type="Pfam" id="PF25198">
    <property type="entry name" value="Spore_GerAC_N"/>
    <property type="match status" value="1"/>
</dbReference>
<dbReference type="Gene3D" id="6.20.190.10">
    <property type="entry name" value="Nutrient germinant receptor protein C, domain 1"/>
    <property type="match status" value="1"/>
</dbReference>
<dbReference type="InterPro" id="IPR038501">
    <property type="entry name" value="Spore_GerAC_C_sf"/>
</dbReference>
<name>A0A1S2LGX3_9BACI</name>
<dbReference type="AlphaFoldDB" id="A0A1S2LGX3"/>
<reference evidence="10 11" key="1">
    <citation type="submission" date="2016-10" db="EMBL/GenBank/DDBJ databases">
        <title>Draft genome sequences of four alkaliphilic bacteria belonging to the Anaerobacillus genus.</title>
        <authorList>
            <person name="Bassil N.M."/>
            <person name="Lloyd J.R."/>
        </authorList>
    </citation>
    <scope>NUCLEOTIDE SEQUENCE [LARGE SCALE GENOMIC DNA]</scope>
    <source>
        <strain evidence="10 11">DSM 18345</strain>
    </source>
</reference>
<dbReference type="Pfam" id="PF05504">
    <property type="entry name" value="Spore_GerAC"/>
    <property type="match status" value="1"/>
</dbReference>
<dbReference type="NCBIfam" id="TIGR02887">
    <property type="entry name" value="spore_ger_x_C"/>
    <property type="match status" value="1"/>
</dbReference>
<dbReference type="InterPro" id="IPR008844">
    <property type="entry name" value="Spore_GerAC-like"/>
</dbReference>
<evidence type="ECO:0000256" key="6">
    <source>
        <dbReference type="ARBA" id="ARBA00023139"/>
    </source>
</evidence>
<evidence type="ECO:0000259" key="9">
    <source>
        <dbReference type="Pfam" id="PF25198"/>
    </source>
</evidence>
<keyword evidence="5" id="KW-0472">Membrane</keyword>
<keyword evidence="11" id="KW-1185">Reference proteome</keyword>
<dbReference type="Gene3D" id="3.30.300.210">
    <property type="entry name" value="Nutrient germinant receptor protein C, domain 3"/>
    <property type="match status" value="1"/>
</dbReference>
<gene>
    <name evidence="10" type="ORF">BKP37_15245</name>
</gene>
<evidence type="ECO:0000313" key="10">
    <source>
        <dbReference type="EMBL" id="OIJ11792.1"/>
    </source>
</evidence>
<keyword evidence="4" id="KW-0732">Signal</keyword>
<dbReference type="InterPro" id="IPR057336">
    <property type="entry name" value="GerAC_N"/>
</dbReference>
<dbReference type="GO" id="GO:0009847">
    <property type="term" value="P:spore germination"/>
    <property type="evidence" value="ECO:0007669"/>
    <property type="project" value="InterPro"/>
</dbReference>